<dbReference type="InterPro" id="IPR011990">
    <property type="entry name" value="TPR-like_helical_dom_sf"/>
</dbReference>
<sequence>MVDDISPAPRPDVFVSYARGDEPRARQLIAILEKDGFSVWWDGKLEAGAEYSNKIQEALETAKAVVVLWSNTSLASNWVRDEAEAGRDRSTLVPVSLDGCLPPLGFRQFQAVDMSQWKGKANAPAVKEVLAAVRHLTERDDAESAPASPAFLARSDVQPPVGFRARLFGLIAAATLVSAGAWAWLGADDDAEANSLAILPFENLSGDENQDYFSTGLGEEVRQVLSQSAEMRIAAQSSTQTAADEDKSPSEIADHLGVRYLLDGSVRRDGNMVRVSVSLINGADGFDIWSQSYDRDLDDIFAVQLEIAEQVAQALKVQIVADGDGTASRIGGTTNTVAFDAYLRGKSLYELALNEETDRNAASQLKSAVAADPEYGAAWAALSTVQTTLANIYTSDRPRSELYGEAIASARKAIEVAPQLAEGHAALGYVLLNGSLDAKAASGPYRQAYALGQNDSGVLQSYASYTLRTGDTEQALQAIDRAIALDPLSAILFRIKAQILVIRGDFDGARKAIRKTFELNPDISVAYRVLGNIAYLEGDYRKALAAFQKEGSALSRLPGLAVSHAKLGNDVEAAAAMAELQAEYGDNGLYQQAQVLAQTGETQRALDMLERAFAVGDSGLVLARGDPMLKPLRGDARFKALLKRMGFTAPPSE</sequence>
<dbReference type="Pfam" id="PF13676">
    <property type="entry name" value="TIR_2"/>
    <property type="match status" value="1"/>
</dbReference>
<dbReference type="InterPro" id="IPR035897">
    <property type="entry name" value="Toll_tir_struct_dom_sf"/>
</dbReference>
<dbReference type="PANTHER" id="PTHR12558">
    <property type="entry name" value="CELL DIVISION CYCLE 16,23,27"/>
    <property type="match status" value="1"/>
</dbReference>
<keyword evidence="4" id="KW-1185">Reference proteome</keyword>
<feature type="domain" description="TIR" evidence="2">
    <location>
        <begin position="9"/>
        <end position="137"/>
    </location>
</feature>
<proteinExistence type="predicted"/>
<dbReference type="SUPFAM" id="SSF52200">
    <property type="entry name" value="Toll/Interleukin receptor TIR domain"/>
    <property type="match status" value="1"/>
</dbReference>
<dbReference type="Proteomes" id="UP000824280">
    <property type="component" value="Chromosome"/>
</dbReference>
<name>A0ABX8ZFQ4_9SPHN</name>
<organism evidence="3 4">
    <name type="scientific">Qipengyuania psychrotolerans</name>
    <dbReference type="NCBI Taxonomy" id="2867238"/>
    <lineage>
        <taxon>Bacteria</taxon>
        <taxon>Pseudomonadati</taxon>
        <taxon>Pseudomonadota</taxon>
        <taxon>Alphaproteobacteria</taxon>
        <taxon>Sphingomonadales</taxon>
        <taxon>Erythrobacteraceae</taxon>
        <taxon>Qipengyuania</taxon>
    </lineage>
</organism>
<evidence type="ECO:0000259" key="2">
    <source>
        <dbReference type="PROSITE" id="PS50104"/>
    </source>
</evidence>
<dbReference type="SUPFAM" id="SSF48452">
    <property type="entry name" value="TPR-like"/>
    <property type="match status" value="2"/>
</dbReference>
<evidence type="ECO:0000256" key="1">
    <source>
        <dbReference type="PROSITE-ProRule" id="PRU00339"/>
    </source>
</evidence>
<dbReference type="NCBIfam" id="NF047558">
    <property type="entry name" value="TPR_END_plus"/>
    <property type="match status" value="1"/>
</dbReference>
<gene>
    <name evidence="3" type="ORF">K3166_02265</name>
</gene>
<dbReference type="Gene3D" id="3.40.50.10070">
    <property type="entry name" value="TolB, N-terminal domain"/>
    <property type="match status" value="1"/>
</dbReference>
<dbReference type="EMBL" id="CP081297">
    <property type="protein sequence ID" value="QZD87556.1"/>
    <property type="molecule type" value="Genomic_DNA"/>
</dbReference>
<dbReference type="Pfam" id="PF13432">
    <property type="entry name" value="TPR_16"/>
    <property type="match status" value="1"/>
</dbReference>
<reference evidence="3 4" key="1">
    <citation type="submission" date="2021-08" db="EMBL/GenBank/DDBJ databases">
        <title>Comparative Genomics Analysis of the Genus Qipengyuania Reveals Extensive Genetic Diversity and Metabolic Versatility, Including the Description of Fifteen Novel Species.</title>
        <authorList>
            <person name="Liu Y."/>
        </authorList>
    </citation>
    <scope>NUCLEOTIDE SEQUENCE [LARGE SCALE GENOMIC DNA]</scope>
    <source>
        <strain evidence="3 4">1XM2-8</strain>
    </source>
</reference>
<dbReference type="Gene3D" id="3.40.50.10140">
    <property type="entry name" value="Toll/interleukin-1 receptor homology (TIR) domain"/>
    <property type="match status" value="1"/>
</dbReference>
<protein>
    <submittedName>
        <fullName evidence="3">TIR domain-containing protein</fullName>
    </submittedName>
</protein>
<evidence type="ECO:0000313" key="3">
    <source>
        <dbReference type="EMBL" id="QZD87556.1"/>
    </source>
</evidence>
<dbReference type="PROSITE" id="PS50005">
    <property type="entry name" value="TPR"/>
    <property type="match status" value="1"/>
</dbReference>
<feature type="repeat" description="TPR" evidence="1">
    <location>
        <begin position="456"/>
        <end position="489"/>
    </location>
</feature>
<accession>A0ABX8ZFQ4</accession>
<dbReference type="Gene3D" id="1.25.40.10">
    <property type="entry name" value="Tetratricopeptide repeat domain"/>
    <property type="match status" value="1"/>
</dbReference>
<evidence type="ECO:0000313" key="4">
    <source>
        <dbReference type="Proteomes" id="UP000824280"/>
    </source>
</evidence>
<dbReference type="InterPro" id="IPR000157">
    <property type="entry name" value="TIR_dom"/>
</dbReference>
<dbReference type="RefSeq" id="WP_221423094.1">
    <property type="nucleotide sequence ID" value="NZ_CP081297.1"/>
</dbReference>
<dbReference type="InterPro" id="IPR019734">
    <property type="entry name" value="TPR_rpt"/>
</dbReference>
<dbReference type="SMART" id="SM00028">
    <property type="entry name" value="TPR"/>
    <property type="match status" value="5"/>
</dbReference>
<keyword evidence="1" id="KW-0802">TPR repeat</keyword>
<dbReference type="PROSITE" id="PS50104">
    <property type="entry name" value="TIR"/>
    <property type="match status" value="1"/>
</dbReference>
<dbReference type="PANTHER" id="PTHR12558:SF13">
    <property type="entry name" value="CELL DIVISION CYCLE PROTEIN 27 HOMOLOG"/>
    <property type="match status" value="1"/>
</dbReference>